<dbReference type="InterPro" id="IPR016163">
    <property type="entry name" value="Ald_DH_C"/>
</dbReference>
<feature type="domain" description="Aldehyde dehydrogenase" evidence="5">
    <location>
        <begin position="36"/>
        <end position="308"/>
    </location>
</feature>
<evidence type="ECO:0000259" key="5">
    <source>
        <dbReference type="Pfam" id="PF00171"/>
    </source>
</evidence>
<evidence type="ECO:0000256" key="1">
    <source>
        <dbReference type="ARBA" id="ARBA00009986"/>
    </source>
</evidence>
<sequence>MSKRKAPQLAGVTSIRKMSSSLFEHPEKTSYINGAWVPASSGKLFECLNPANGNPIGSVPDMDSKDTEVALAAAAEAFKTWQKTTAKERGVILRKWYDILEQKKDTLAKIITLESGKPIAESLGEVAYGNAFVDWFSEESRRINGEIIQSPIKEKQMLFVKQPIGVVSLITPWNFPYAMITRKAGAALAAGCTCVIKPAEDTPITALALAYYAHQAGIPKGVLNVVTCDRSNAPQIGKTLSTSPIVAGLSFTGSTEVGKLLYQQCSTGVKRIGLELGGNAPFIVFENADLNMATDGAIALKFRNCGQVSRILADAKEKGAKIVCGGKPASHLGELFFEPTLITGITPGMACYSEEIFGPLAICIPFKTEDEAVTIANSTRRGLAGYFYTSDISQAWRVARDLEVGMVGINESLITSAEAAFGGIKESGLGREGSSHGIEEYVYIKYLCFGNLKL</sequence>
<dbReference type="Gene3D" id="3.40.309.10">
    <property type="entry name" value="Aldehyde Dehydrogenase, Chain A, domain 2"/>
    <property type="match status" value="1"/>
</dbReference>
<organism evidence="6 7">
    <name type="scientific">Bemisia tabaci</name>
    <name type="common">Sweetpotato whitefly</name>
    <name type="synonym">Aleurodes tabaci</name>
    <dbReference type="NCBI Taxonomy" id="7038"/>
    <lineage>
        <taxon>Eukaryota</taxon>
        <taxon>Metazoa</taxon>
        <taxon>Ecdysozoa</taxon>
        <taxon>Arthropoda</taxon>
        <taxon>Hexapoda</taxon>
        <taxon>Insecta</taxon>
        <taxon>Pterygota</taxon>
        <taxon>Neoptera</taxon>
        <taxon>Paraneoptera</taxon>
        <taxon>Hemiptera</taxon>
        <taxon>Sternorrhyncha</taxon>
        <taxon>Aleyrodoidea</taxon>
        <taxon>Aleyrodidae</taxon>
        <taxon>Aleyrodinae</taxon>
        <taxon>Bemisia</taxon>
    </lineage>
</organism>
<dbReference type="InterPro" id="IPR050740">
    <property type="entry name" value="Aldehyde_DH_Superfamily"/>
</dbReference>
<proteinExistence type="inferred from homology"/>
<dbReference type="SUPFAM" id="SSF53720">
    <property type="entry name" value="ALDH-like"/>
    <property type="match status" value="1"/>
</dbReference>
<protein>
    <recommendedName>
        <fullName evidence="5">Aldehyde dehydrogenase domain-containing protein</fullName>
    </recommendedName>
</protein>
<evidence type="ECO:0000256" key="3">
    <source>
        <dbReference type="PROSITE-ProRule" id="PRU10007"/>
    </source>
</evidence>
<dbReference type="InterPro" id="IPR016161">
    <property type="entry name" value="Ald_DH/histidinol_DH"/>
</dbReference>
<dbReference type="CDD" id="cd07103">
    <property type="entry name" value="ALDH_F5_SSADH_GabD"/>
    <property type="match status" value="1"/>
</dbReference>
<dbReference type="PANTHER" id="PTHR43353">
    <property type="entry name" value="SUCCINATE-SEMIALDEHYDE DEHYDROGENASE, MITOCHONDRIAL"/>
    <property type="match status" value="1"/>
</dbReference>
<dbReference type="PROSITE" id="PS00687">
    <property type="entry name" value="ALDEHYDE_DEHYDR_GLU"/>
    <property type="match status" value="1"/>
</dbReference>
<evidence type="ECO:0000256" key="2">
    <source>
        <dbReference type="ARBA" id="ARBA00023002"/>
    </source>
</evidence>
<dbReference type="PANTHER" id="PTHR43353:SF5">
    <property type="entry name" value="SUCCINATE-SEMIALDEHYDE DEHYDROGENASE, MITOCHONDRIAL"/>
    <property type="match status" value="1"/>
</dbReference>
<gene>
    <name evidence="6" type="ORF">BEMITA_LOCUS10292</name>
</gene>
<dbReference type="Gene3D" id="3.40.605.10">
    <property type="entry name" value="Aldehyde Dehydrogenase, Chain A, domain 1"/>
    <property type="match status" value="2"/>
</dbReference>
<dbReference type="GO" id="GO:0009450">
    <property type="term" value="P:gamma-aminobutyric acid catabolic process"/>
    <property type="evidence" value="ECO:0007669"/>
    <property type="project" value="TreeGrafter"/>
</dbReference>
<dbReference type="InterPro" id="IPR015590">
    <property type="entry name" value="Aldehyde_DH_dom"/>
</dbReference>
<dbReference type="Proteomes" id="UP001152759">
    <property type="component" value="Chromosome 6"/>
</dbReference>
<comment type="similarity">
    <text evidence="1 4">Belongs to the aldehyde dehydrogenase family.</text>
</comment>
<keyword evidence="2 4" id="KW-0560">Oxidoreductase</keyword>
<name>A0A9P0CBE3_BEMTA</name>
<dbReference type="InterPro" id="IPR029510">
    <property type="entry name" value="Ald_DH_CS_GLU"/>
</dbReference>
<dbReference type="GO" id="GO:0005739">
    <property type="term" value="C:mitochondrion"/>
    <property type="evidence" value="ECO:0007669"/>
    <property type="project" value="TreeGrafter"/>
</dbReference>
<dbReference type="GO" id="GO:0004777">
    <property type="term" value="F:succinate-semialdehyde dehydrogenase (NAD+) activity"/>
    <property type="evidence" value="ECO:0007669"/>
    <property type="project" value="TreeGrafter"/>
</dbReference>
<dbReference type="AlphaFoldDB" id="A0A9P0CBE3"/>
<evidence type="ECO:0000256" key="4">
    <source>
        <dbReference type="RuleBase" id="RU003345"/>
    </source>
</evidence>
<dbReference type="FunFam" id="3.40.605.10:FF:000005">
    <property type="entry name" value="Succinate-semialdehyde dehydrogenase I"/>
    <property type="match status" value="1"/>
</dbReference>
<reference evidence="6" key="1">
    <citation type="submission" date="2021-12" db="EMBL/GenBank/DDBJ databases">
        <authorList>
            <person name="King R."/>
        </authorList>
    </citation>
    <scope>NUCLEOTIDE SEQUENCE</scope>
</reference>
<evidence type="ECO:0000313" key="7">
    <source>
        <dbReference type="Proteomes" id="UP001152759"/>
    </source>
</evidence>
<dbReference type="Pfam" id="PF00171">
    <property type="entry name" value="Aldedh"/>
    <property type="match status" value="1"/>
</dbReference>
<feature type="active site" evidence="3">
    <location>
        <position position="275"/>
    </location>
</feature>
<dbReference type="InterPro" id="IPR016162">
    <property type="entry name" value="Ald_DH_N"/>
</dbReference>
<evidence type="ECO:0000313" key="6">
    <source>
        <dbReference type="EMBL" id="CAH0773856.1"/>
    </source>
</evidence>
<accession>A0A9P0CBE3</accession>
<dbReference type="EMBL" id="OU963867">
    <property type="protein sequence ID" value="CAH0773856.1"/>
    <property type="molecule type" value="Genomic_DNA"/>
</dbReference>
<keyword evidence="7" id="KW-1185">Reference proteome</keyword>